<feature type="transmembrane region" description="Helical" evidence="7">
    <location>
        <begin position="146"/>
        <end position="166"/>
    </location>
</feature>
<evidence type="ECO:0000256" key="1">
    <source>
        <dbReference type="ARBA" id="ARBA00004651"/>
    </source>
</evidence>
<evidence type="ECO:0000256" key="2">
    <source>
        <dbReference type="ARBA" id="ARBA00022448"/>
    </source>
</evidence>
<comment type="caution">
    <text evidence="9">The sequence shown here is derived from an EMBL/GenBank/DDBJ whole genome shotgun (WGS) entry which is preliminary data.</text>
</comment>
<evidence type="ECO:0000256" key="4">
    <source>
        <dbReference type="ARBA" id="ARBA00022692"/>
    </source>
</evidence>
<evidence type="ECO:0000256" key="5">
    <source>
        <dbReference type="ARBA" id="ARBA00022989"/>
    </source>
</evidence>
<protein>
    <submittedName>
        <fullName evidence="9">MFS transporter</fullName>
    </submittedName>
</protein>
<dbReference type="GO" id="GO:0005886">
    <property type="term" value="C:plasma membrane"/>
    <property type="evidence" value="ECO:0007669"/>
    <property type="project" value="UniProtKB-SubCell"/>
</dbReference>
<feature type="transmembrane region" description="Helical" evidence="7">
    <location>
        <begin position="112"/>
        <end position="134"/>
    </location>
</feature>
<dbReference type="Pfam" id="PF07690">
    <property type="entry name" value="MFS_1"/>
    <property type="match status" value="1"/>
</dbReference>
<feature type="transmembrane region" description="Helical" evidence="7">
    <location>
        <begin position="86"/>
        <end position="106"/>
    </location>
</feature>
<keyword evidence="5 7" id="KW-1133">Transmembrane helix</keyword>
<accession>A0A963YYJ0</accession>
<gene>
    <name evidence="9" type="ORF">ACELLULO517_04825</name>
</gene>
<feature type="transmembrane region" description="Helical" evidence="7">
    <location>
        <begin position="291"/>
        <end position="310"/>
    </location>
</feature>
<dbReference type="InterPro" id="IPR020846">
    <property type="entry name" value="MFS_dom"/>
</dbReference>
<reference evidence="9 10" key="1">
    <citation type="journal article" date="2021" name="Microorganisms">
        <title>Acidisoma silvae sp. nov. and Acidisomacellulosilytica sp. nov., Two Acidophilic Bacteria Isolated from Decaying Wood, Hydrolyzing Cellulose and Producing Poly-3-hydroxybutyrate.</title>
        <authorList>
            <person name="Mieszkin S."/>
            <person name="Pouder E."/>
            <person name="Uroz S."/>
            <person name="Simon-Colin C."/>
            <person name="Alain K."/>
        </authorList>
    </citation>
    <scope>NUCLEOTIDE SEQUENCE [LARGE SCALE GENOMIC DNA]</scope>
    <source>
        <strain evidence="9 10">HW T5.17</strain>
    </source>
</reference>
<feature type="domain" description="Major facilitator superfamily (MFS) profile" evidence="8">
    <location>
        <begin position="1"/>
        <end position="410"/>
    </location>
</feature>
<evidence type="ECO:0000256" key="3">
    <source>
        <dbReference type="ARBA" id="ARBA00022475"/>
    </source>
</evidence>
<dbReference type="InterPro" id="IPR036259">
    <property type="entry name" value="MFS_trans_sf"/>
</dbReference>
<dbReference type="AlphaFoldDB" id="A0A963YYJ0"/>
<dbReference type="EMBL" id="JAESVA010000002">
    <property type="protein sequence ID" value="MCB8879547.1"/>
    <property type="molecule type" value="Genomic_DNA"/>
</dbReference>
<dbReference type="InterPro" id="IPR011701">
    <property type="entry name" value="MFS"/>
</dbReference>
<dbReference type="SUPFAM" id="SSF103473">
    <property type="entry name" value="MFS general substrate transporter"/>
    <property type="match status" value="1"/>
</dbReference>
<evidence type="ECO:0000259" key="8">
    <source>
        <dbReference type="PROSITE" id="PS50850"/>
    </source>
</evidence>
<feature type="transmembrane region" description="Helical" evidence="7">
    <location>
        <begin position="172"/>
        <end position="196"/>
    </location>
</feature>
<dbReference type="GO" id="GO:0022857">
    <property type="term" value="F:transmembrane transporter activity"/>
    <property type="evidence" value="ECO:0007669"/>
    <property type="project" value="InterPro"/>
</dbReference>
<evidence type="ECO:0000256" key="6">
    <source>
        <dbReference type="ARBA" id="ARBA00023136"/>
    </source>
</evidence>
<comment type="subcellular location">
    <subcellularLocation>
        <location evidence="1">Cell membrane</location>
        <topology evidence="1">Multi-pass membrane protein</topology>
    </subcellularLocation>
</comment>
<dbReference type="Gene3D" id="1.20.1250.20">
    <property type="entry name" value="MFS general substrate transporter like domains"/>
    <property type="match status" value="1"/>
</dbReference>
<keyword evidence="2" id="KW-0813">Transport</keyword>
<keyword evidence="3" id="KW-1003">Cell membrane</keyword>
<sequence>MLNMQAVAMTGSGSPRYLPARCVVILAVAIAMAGSSAPSPIYGLYQQHMHLNHMMLTVIYGAYSLGTVAALFLLGRLSDRIADRRVLLILALGCSVLGSVLMAIAGSVPLLLVGRFFAGMGTGCIIGPATAALVELDPLRDRVRAAVMATVAVTAGITSGIVITAAALEANFIPTLLAFLTIIVVSGAVIVMLLLVPWAPRDVLPATAHHSSPAKPSMALMIREAGVGFWISCAGMVTAWMVGGCFLALGAIFARQLAGIRDPGMAALTVAGFQIVAGCVQLGGRNMPPRRLLMAAASCSIIGLTLATLGAAVGSAALFCLGALFTGMGYGGGFSASAAIGNRSAPARARAAIVSLTYIAGYLGNLFPVILLGVIADHFGLFAAITVLTVGAAALGISLILAVRRLPAES</sequence>
<dbReference type="InterPro" id="IPR050171">
    <property type="entry name" value="MFS_Transporters"/>
</dbReference>
<dbReference type="Proteomes" id="UP000721844">
    <property type="component" value="Unassembled WGS sequence"/>
</dbReference>
<keyword evidence="6 7" id="KW-0472">Membrane</keyword>
<keyword evidence="4 7" id="KW-0812">Transmembrane</keyword>
<feature type="transmembrane region" description="Helical" evidence="7">
    <location>
        <begin position="227"/>
        <end position="253"/>
    </location>
</feature>
<evidence type="ECO:0000256" key="7">
    <source>
        <dbReference type="SAM" id="Phobius"/>
    </source>
</evidence>
<feature type="transmembrane region" description="Helical" evidence="7">
    <location>
        <begin position="316"/>
        <end position="340"/>
    </location>
</feature>
<organism evidence="9 10">
    <name type="scientific">Acidisoma cellulosilyticum</name>
    <dbReference type="NCBI Taxonomy" id="2802395"/>
    <lineage>
        <taxon>Bacteria</taxon>
        <taxon>Pseudomonadati</taxon>
        <taxon>Pseudomonadota</taxon>
        <taxon>Alphaproteobacteria</taxon>
        <taxon>Acetobacterales</taxon>
        <taxon>Acidocellaceae</taxon>
        <taxon>Acidisoma</taxon>
    </lineage>
</organism>
<proteinExistence type="predicted"/>
<evidence type="ECO:0000313" key="9">
    <source>
        <dbReference type="EMBL" id="MCB8879547.1"/>
    </source>
</evidence>
<evidence type="ECO:0000313" key="10">
    <source>
        <dbReference type="Proteomes" id="UP000721844"/>
    </source>
</evidence>
<feature type="transmembrane region" description="Helical" evidence="7">
    <location>
        <begin position="265"/>
        <end position="284"/>
    </location>
</feature>
<feature type="transmembrane region" description="Helical" evidence="7">
    <location>
        <begin position="54"/>
        <end position="74"/>
    </location>
</feature>
<keyword evidence="10" id="KW-1185">Reference proteome</keyword>
<dbReference type="PANTHER" id="PTHR23517">
    <property type="entry name" value="RESISTANCE PROTEIN MDTM, PUTATIVE-RELATED-RELATED"/>
    <property type="match status" value="1"/>
</dbReference>
<dbReference type="PROSITE" id="PS50850">
    <property type="entry name" value="MFS"/>
    <property type="match status" value="1"/>
</dbReference>
<feature type="transmembrane region" description="Helical" evidence="7">
    <location>
        <begin position="381"/>
        <end position="403"/>
    </location>
</feature>
<feature type="transmembrane region" description="Helical" evidence="7">
    <location>
        <begin position="352"/>
        <end position="375"/>
    </location>
</feature>
<dbReference type="PANTHER" id="PTHR23517:SF13">
    <property type="entry name" value="MAJOR FACILITATOR SUPERFAMILY MFS_1"/>
    <property type="match status" value="1"/>
</dbReference>
<name>A0A963YYJ0_9PROT</name>